<accession>A0A834Y603</accession>
<gene>
    <name evidence="5" type="ORF">HCN44_005388</name>
</gene>
<evidence type="ECO:0000256" key="2">
    <source>
        <dbReference type="SAM" id="Phobius"/>
    </source>
</evidence>
<name>A0A834Y603_APHGI</name>
<dbReference type="SUPFAM" id="SSF49313">
    <property type="entry name" value="Cadherin-like"/>
    <property type="match status" value="1"/>
</dbReference>
<feature type="region of interest" description="Disordered" evidence="1">
    <location>
        <begin position="397"/>
        <end position="427"/>
    </location>
</feature>
<evidence type="ECO:0000256" key="1">
    <source>
        <dbReference type="SAM" id="MobiDB-lite"/>
    </source>
</evidence>
<dbReference type="EMBL" id="JACMRX010000001">
    <property type="protein sequence ID" value="KAF7997111.1"/>
    <property type="molecule type" value="Genomic_DNA"/>
</dbReference>
<keyword evidence="2" id="KW-1133">Transmembrane helix</keyword>
<evidence type="ECO:0000259" key="4">
    <source>
        <dbReference type="Pfam" id="PF20989"/>
    </source>
</evidence>
<keyword evidence="2" id="KW-0472">Membrane</keyword>
<dbReference type="GO" id="GO:0005509">
    <property type="term" value="F:calcium ion binding"/>
    <property type="evidence" value="ECO:0007669"/>
    <property type="project" value="InterPro"/>
</dbReference>
<comment type="caution">
    <text evidence="5">The sequence shown here is derived from an EMBL/GenBank/DDBJ whole genome shotgun (WGS) entry which is preliminary data.</text>
</comment>
<dbReference type="InterPro" id="IPR015919">
    <property type="entry name" value="Cadherin-like_sf"/>
</dbReference>
<dbReference type="Pfam" id="PF20989">
    <property type="entry name" value="Sarcoglycan_2_C"/>
    <property type="match status" value="1"/>
</dbReference>
<dbReference type="InterPro" id="IPR048347">
    <property type="entry name" value="Sarcoglycan_C"/>
</dbReference>
<dbReference type="InterPro" id="IPR008908">
    <property type="entry name" value="Sarcoglycan_alpha/epsilon"/>
</dbReference>
<evidence type="ECO:0000313" key="6">
    <source>
        <dbReference type="Proteomes" id="UP000639338"/>
    </source>
</evidence>
<feature type="domain" description="Sarcoglycan alpha/epsilon N-terminal" evidence="3">
    <location>
        <begin position="32"/>
        <end position="119"/>
    </location>
</feature>
<dbReference type="PANTHER" id="PTHR10132:SF14">
    <property type="entry name" value="SARCOGLYCAN ALPHA, ISOFORM C"/>
    <property type="match status" value="1"/>
</dbReference>
<feature type="domain" description="Sarcoglycan alpha/epsilon second" evidence="4">
    <location>
        <begin position="128"/>
        <end position="249"/>
    </location>
</feature>
<protein>
    <recommendedName>
        <fullName evidence="7">Epsilon-sarcoglycan</fullName>
    </recommendedName>
</protein>
<dbReference type="AlphaFoldDB" id="A0A834Y603"/>
<feature type="compositionally biased region" description="Polar residues" evidence="1">
    <location>
        <begin position="397"/>
        <end position="407"/>
    </location>
</feature>
<evidence type="ECO:0000313" key="5">
    <source>
        <dbReference type="EMBL" id="KAF7997111.1"/>
    </source>
</evidence>
<feature type="transmembrane region" description="Helical" evidence="2">
    <location>
        <begin position="295"/>
        <end position="319"/>
    </location>
</feature>
<sequence length="427" mass="49648">MLKYLTLLNIMFWWFIIILSMCWTIDAENIYTSRVFVIPIGPETFHLKPQAKRTDFSYQASLINAPDLPPWIHYTYSNRHNLGFIYGVAPKDQRDFQLEIVALNKRTYETSYTVLNMSVVQKDNTSTYEVLLKIDNLNIEDTFDGYRLQDLMDLFRTELWKESQDLYVSYLISAVAEGARLPLDPREPEGVVLRLGSSIPFSQTLIDFEKELEPLRKRSPCPKDFKKTSKEKLFREARFLMDWCSFQLITSEITNVESALQDVNNIENVDSLVDKWQWSIPKKSDIPTRNYTNDILTWIFIPISLLIILAILLSIIICLHHEKVKDPVSDKYFNELFNIFYRKKNNNIELESLKREQLPVENFGKDQVQMVQYATSERGTLRSLAVQPVILSETLEQNPGTSRNSYLRPNPPPYTAPGTFGTVKADL</sequence>
<dbReference type="PANTHER" id="PTHR10132">
    <property type="entry name" value="ALPHA-/EPSILON-SARCOGLYCAN FAMILY MEMBER"/>
    <property type="match status" value="1"/>
</dbReference>
<dbReference type="OrthoDB" id="10019906at2759"/>
<keyword evidence="2" id="KW-0812">Transmembrane</keyword>
<feature type="transmembrane region" description="Helical" evidence="2">
    <location>
        <begin position="7"/>
        <end position="26"/>
    </location>
</feature>
<dbReference type="InterPro" id="IPR048346">
    <property type="entry name" value="Sarcoglycan_N"/>
</dbReference>
<organism evidence="5 6">
    <name type="scientific">Aphidius gifuensis</name>
    <name type="common">Parasitoid wasp</name>
    <dbReference type="NCBI Taxonomy" id="684658"/>
    <lineage>
        <taxon>Eukaryota</taxon>
        <taxon>Metazoa</taxon>
        <taxon>Ecdysozoa</taxon>
        <taxon>Arthropoda</taxon>
        <taxon>Hexapoda</taxon>
        <taxon>Insecta</taxon>
        <taxon>Pterygota</taxon>
        <taxon>Neoptera</taxon>
        <taxon>Endopterygota</taxon>
        <taxon>Hymenoptera</taxon>
        <taxon>Apocrita</taxon>
        <taxon>Ichneumonoidea</taxon>
        <taxon>Braconidae</taxon>
        <taxon>Aphidiinae</taxon>
        <taxon>Aphidius</taxon>
    </lineage>
</organism>
<dbReference type="GO" id="GO:0016012">
    <property type="term" value="C:sarcoglycan complex"/>
    <property type="evidence" value="ECO:0007669"/>
    <property type="project" value="InterPro"/>
</dbReference>
<evidence type="ECO:0008006" key="7">
    <source>
        <dbReference type="Google" id="ProtNLM"/>
    </source>
</evidence>
<dbReference type="Pfam" id="PF05510">
    <property type="entry name" value="Sarcoglycan_2"/>
    <property type="match status" value="1"/>
</dbReference>
<evidence type="ECO:0000259" key="3">
    <source>
        <dbReference type="Pfam" id="PF05510"/>
    </source>
</evidence>
<dbReference type="Proteomes" id="UP000639338">
    <property type="component" value="Unassembled WGS sequence"/>
</dbReference>
<keyword evidence="6" id="KW-1185">Reference proteome</keyword>
<proteinExistence type="predicted"/>
<reference evidence="5 6" key="1">
    <citation type="submission" date="2020-08" db="EMBL/GenBank/DDBJ databases">
        <title>Aphidius gifuensis genome sequencing and assembly.</title>
        <authorList>
            <person name="Du Z."/>
        </authorList>
    </citation>
    <scope>NUCLEOTIDE SEQUENCE [LARGE SCALE GENOMIC DNA]</scope>
    <source>
        <strain evidence="5">YNYX2018</strain>
        <tissue evidence="5">Adults</tissue>
    </source>
</reference>